<organism evidence="2 3">
    <name type="scientific">Termitidicoccus mucosus</name>
    <dbReference type="NCBI Taxonomy" id="1184151"/>
    <lineage>
        <taxon>Bacteria</taxon>
        <taxon>Pseudomonadati</taxon>
        <taxon>Verrucomicrobiota</taxon>
        <taxon>Opitutia</taxon>
        <taxon>Opitutales</taxon>
        <taxon>Opitutaceae</taxon>
        <taxon>Termitidicoccus</taxon>
    </lineage>
</organism>
<dbReference type="RefSeq" id="WP_068770744.1">
    <property type="nucleotide sequence ID" value="NZ_CP109796.1"/>
</dbReference>
<evidence type="ECO:0000313" key="2">
    <source>
        <dbReference type="EMBL" id="OAM89295.1"/>
    </source>
</evidence>
<accession>A0A178IJA0</accession>
<proteinExistence type="predicted"/>
<sequence length="81" mass="8985">MKTNTHPNGPAMVVRHVAATAASTAFYSRLRARVRAGHAAFAIYTIPFSNYLWTYQDRGEPPAEPRLGGDASPYLKYKSRS</sequence>
<comment type="caution">
    <text evidence="2">The sequence shown here is derived from an EMBL/GenBank/DDBJ whole genome shotgun (WGS) entry which is preliminary data.</text>
</comment>
<keyword evidence="3" id="KW-1185">Reference proteome</keyword>
<reference evidence="2 3" key="1">
    <citation type="submission" date="2016-01" db="EMBL/GenBank/DDBJ databases">
        <title>High potential of lignocellulose degradation of a new Verrucomicrobia species.</title>
        <authorList>
            <person name="Wang Y."/>
            <person name="Shi Y."/>
            <person name="Qiu Z."/>
            <person name="Liu S."/>
            <person name="Yang H."/>
        </authorList>
    </citation>
    <scope>NUCLEOTIDE SEQUENCE [LARGE SCALE GENOMIC DNA]</scope>
    <source>
        <strain evidence="2 3">TSB47</strain>
    </source>
</reference>
<protein>
    <submittedName>
        <fullName evidence="2">Uncharacterized protein</fullName>
    </submittedName>
</protein>
<feature type="region of interest" description="Disordered" evidence="1">
    <location>
        <begin position="62"/>
        <end position="81"/>
    </location>
</feature>
<name>A0A178IJA0_9BACT</name>
<evidence type="ECO:0000256" key="1">
    <source>
        <dbReference type="SAM" id="MobiDB-lite"/>
    </source>
</evidence>
<dbReference type="Proteomes" id="UP000078486">
    <property type="component" value="Unassembled WGS sequence"/>
</dbReference>
<evidence type="ECO:0000313" key="3">
    <source>
        <dbReference type="Proteomes" id="UP000078486"/>
    </source>
</evidence>
<gene>
    <name evidence="2" type="ORF">AW736_13670</name>
</gene>
<dbReference type="EMBL" id="LRRQ01000099">
    <property type="protein sequence ID" value="OAM89295.1"/>
    <property type="molecule type" value="Genomic_DNA"/>
</dbReference>
<dbReference type="AlphaFoldDB" id="A0A178IJA0"/>
<dbReference type="STRING" id="1184151.AW736_13670"/>